<dbReference type="EMBL" id="JBHFNS010000077">
    <property type="protein sequence ID" value="MFB2937712.1"/>
    <property type="molecule type" value="Genomic_DNA"/>
</dbReference>
<evidence type="ECO:0000256" key="2">
    <source>
        <dbReference type="SAM" id="Phobius"/>
    </source>
</evidence>
<gene>
    <name evidence="3" type="ORF">ACE1B6_20885</name>
</gene>
<dbReference type="RefSeq" id="WP_413259193.1">
    <property type="nucleotide sequence ID" value="NZ_JBHFNS010000077.1"/>
</dbReference>
<protein>
    <recommendedName>
        <fullName evidence="5">ATP synthase F0 subunit 8</fullName>
    </recommendedName>
</protein>
<feature type="transmembrane region" description="Helical" evidence="2">
    <location>
        <begin position="12"/>
        <end position="31"/>
    </location>
</feature>
<feature type="compositionally biased region" description="Basic residues" evidence="1">
    <location>
        <begin position="83"/>
        <end position="92"/>
    </location>
</feature>
<feature type="region of interest" description="Disordered" evidence="1">
    <location>
        <begin position="35"/>
        <end position="92"/>
    </location>
</feature>
<evidence type="ECO:0000313" key="4">
    <source>
        <dbReference type="Proteomes" id="UP001576776"/>
    </source>
</evidence>
<feature type="compositionally biased region" description="Basic and acidic residues" evidence="1">
    <location>
        <begin position="50"/>
        <end position="59"/>
    </location>
</feature>
<accession>A0ABV4YFX2</accession>
<keyword evidence="2" id="KW-0812">Transmembrane</keyword>
<comment type="caution">
    <text evidence="3">The sequence shown here is derived from an EMBL/GenBank/DDBJ whole genome shotgun (WGS) entry which is preliminary data.</text>
</comment>
<evidence type="ECO:0000256" key="1">
    <source>
        <dbReference type="SAM" id="MobiDB-lite"/>
    </source>
</evidence>
<feature type="compositionally biased region" description="Basic residues" evidence="1">
    <location>
        <begin position="60"/>
        <end position="74"/>
    </location>
</feature>
<keyword evidence="2" id="KW-1133">Transmembrane helix</keyword>
<dbReference type="Proteomes" id="UP001576776">
    <property type="component" value="Unassembled WGS sequence"/>
</dbReference>
<reference evidence="3 4" key="1">
    <citation type="submission" date="2024-09" db="EMBL/GenBank/DDBJ databases">
        <title>Floridaenema gen nov. (Aerosakkonemataceae, Aerosakkonematales ord. nov., Cyanobacteria) from benthic tropical and subtropical fresh waters, with the description of four new species.</title>
        <authorList>
            <person name="Moretto J.A."/>
            <person name="Berthold D.E."/>
            <person name="Lefler F.W."/>
            <person name="Huang I.-S."/>
            <person name="Laughinghouse H. IV."/>
        </authorList>
    </citation>
    <scope>NUCLEOTIDE SEQUENCE [LARGE SCALE GENOMIC DNA]</scope>
    <source>
        <strain evidence="3 4">BLCC-F154</strain>
    </source>
</reference>
<evidence type="ECO:0008006" key="5">
    <source>
        <dbReference type="Google" id="ProtNLM"/>
    </source>
</evidence>
<sequence length="92" mass="11043">MAFLLLGKGFLWSFGLAFVAGIATGWIITGWQSQELPDPQKIPPELTGTEEEKEKNKKENKFKKRRPKRYRRQPQKSWFFWKNPRRPPKKRR</sequence>
<organism evidence="3 4">
    <name type="scientific">Floridaenema fluviatile BLCC-F154</name>
    <dbReference type="NCBI Taxonomy" id="3153640"/>
    <lineage>
        <taxon>Bacteria</taxon>
        <taxon>Bacillati</taxon>
        <taxon>Cyanobacteriota</taxon>
        <taxon>Cyanophyceae</taxon>
        <taxon>Oscillatoriophycideae</taxon>
        <taxon>Aerosakkonematales</taxon>
        <taxon>Aerosakkonemataceae</taxon>
        <taxon>Floridanema</taxon>
        <taxon>Floridanema fluviatile</taxon>
    </lineage>
</organism>
<keyword evidence="4" id="KW-1185">Reference proteome</keyword>
<name>A0ABV4YFX2_9CYAN</name>
<keyword evidence="2" id="KW-0472">Membrane</keyword>
<proteinExistence type="predicted"/>
<evidence type="ECO:0000313" key="3">
    <source>
        <dbReference type="EMBL" id="MFB2937712.1"/>
    </source>
</evidence>